<evidence type="ECO:0000313" key="2">
    <source>
        <dbReference type="Proteomes" id="UP000663937"/>
    </source>
</evidence>
<protein>
    <recommendedName>
        <fullName evidence="3">MmcQ/YjbR family DNA-binding protein</fullName>
    </recommendedName>
</protein>
<dbReference type="Proteomes" id="UP000663937">
    <property type="component" value="Chromosome"/>
</dbReference>
<gene>
    <name evidence="1" type="ORF">J4E96_11340</name>
</gene>
<reference evidence="1" key="1">
    <citation type="submission" date="2021-03" db="EMBL/GenBank/DDBJ databases">
        <title>Pengzhenrongella sicca gen. nov., sp. nov., a new member of suborder Micrococcineae isolated from High-Arctic tundra soil.</title>
        <authorList>
            <person name="Peng F."/>
        </authorList>
    </citation>
    <scope>NUCLEOTIDE SEQUENCE</scope>
    <source>
        <strain evidence="1">LRZ-2</strain>
    </source>
</reference>
<accession>A0A8A4ZAE5</accession>
<evidence type="ECO:0000313" key="1">
    <source>
        <dbReference type="EMBL" id="QTE27999.1"/>
    </source>
</evidence>
<dbReference type="RefSeq" id="WP_227422227.1">
    <property type="nucleotide sequence ID" value="NZ_CP071868.1"/>
</dbReference>
<keyword evidence="2" id="KW-1185">Reference proteome</keyword>
<proteinExistence type="predicted"/>
<dbReference type="InterPro" id="IPR058532">
    <property type="entry name" value="YjbR/MT2646/Rv2570-like"/>
</dbReference>
<dbReference type="AlphaFoldDB" id="A0A8A4ZAE5"/>
<dbReference type="Pfam" id="PF04237">
    <property type="entry name" value="YjbR"/>
    <property type="match status" value="1"/>
</dbReference>
<sequence>MADLEDVQRLVNALPGVAEGERRDHRSWLVGGKVFAWERPFSKADLKRYASAPVPEGPIVALVTDGLEDKEALLQAHPTFLFTISHFDNYAAVLLQLEYADEAQLRRALEDAWLVSAPADLAERFLAEREE</sequence>
<dbReference type="KEGG" id="psic:J4E96_11340"/>
<evidence type="ECO:0008006" key="3">
    <source>
        <dbReference type="Google" id="ProtNLM"/>
    </source>
</evidence>
<name>A0A8A4ZAE5_9MICO</name>
<organism evidence="1 2">
    <name type="scientific">Pengzhenrongella sicca</name>
    <dbReference type="NCBI Taxonomy" id="2819238"/>
    <lineage>
        <taxon>Bacteria</taxon>
        <taxon>Bacillati</taxon>
        <taxon>Actinomycetota</taxon>
        <taxon>Actinomycetes</taxon>
        <taxon>Micrococcales</taxon>
        <taxon>Pengzhenrongella</taxon>
    </lineage>
</organism>
<dbReference type="EMBL" id="CP071868">
    <property type="protein sequence ID" value="QTE27999.1"/>
    <property type="molecule type" value="Genomic_DNA"/>
</dbReference>